<dbReference type="PANTHER" id="PTHR11702">
    <property type="entry name" value="DEVELOPMENTALLY REGULATED GTP-BINDING PROTEIN-RELATED"/>
    <property type="match status" value="1"/>
</dbReference>
<dbReference type="Proteomes" id="UP000316598">
    <property type="component" value="Unassembled WGS sequence"/>
</dbReference>
<dbReference type="GO" id="GO:0005737">
    <property type="term" value="C:cytoplasm"/>
    <property type="evidence" value="ECO:0007669"/>
    <property type="project" value="UniProtKB-SubCell"/>
</dbReference>
<dbReference type="Pfam" id="PF01926">
    <property type="entry name" value="MMR_HSR1"/>
    <property type="match status" value="1"/>
</dbReference>
<evidence type="ECO:0000313" key="13">
    <source>
        <dbReference type="Proteomes" id="UP000316598"/>
    </source>
</evidence>
<dbReference type="PRINTS" id="PR00326">
    <property type="entry name" value="GTP1OBG"/>
</dbReference>
<evidence type="ECO:0000256" key="1">
    <source>
        <dbReference type="ARBA" id="ARBA00007699"/>
    </source>
</evidence>
<dbReference type="InterPro" id="IPR045086">
    <property type="entry name" value="OBG_GTPase"/>
</dbReference>
<feature type="region of interest" description="Disordered" evidence="9">
    <location>
        <begin position="350"/>
        <end position="380"/>
    </location>
</feature>
<feature type="binding site" evidence="8">
    <location>
        <begin position="165"/>
        <end position="172"/>
    </location>
    <ligand>
        <name>GTP</name>
        <dbReference type="ChEBI" id="CHEBI:37565"/>
    </ligand>
</feature>
<keyword evidence="7 8" id="KW-0342">GTP-binding</keyword>
<keyword evidence="3 8" id="KW-0479">Metal-binding</keyword>
<feature type="binding site" evidence="8">
    <location>
        <position position="172"/>
    </location>
    <ligand>
        <name>Mg(2+)</name>
        <dbReference type="ChEBI" id="CHEBI:18420"/>
    </ligand>
</feature>
<feature type="binding site" evidence="8">
    <location>
        <begin position="211"/>
        <end position="214"/>
    </location>
    <ligand>
        <name>GTP</name>
        <dbReference type="ChEBI" id="CHEBI:37565"/>
    </ligand>
</feature>
<organism evidence="12 13">
    <name type="scientific">Rubripirellula amarantea</name>
    <dbReference type="NCBI Taxonomy" id="2527999"/>
    <lineage>
        <taxon>Bacteria</taxon>
        <taxon>Pseudomonadati</taxon>
        <taxon>Planctomycetota</taxon>
        <taxon>Planctomycetia</taxon>
        <taxon>Pirellulales</taxon>
        <taxon>Pirellulaceae</taxon>
        <taxon>Rubripirellula</taxon>
    </lineage>
</organism>
<comment type="function">
    <text evidence="8">An essential GTPase which binds GTP, GDP and possibly (p)ppGpp with moderate affinity, with high nucleotide exchange rates and a fairly low GTP hydrolysis rate. Plays a role in control of the cell cycle, stress response, ribosome biogenesis and in those bacteria that undergo differentiation, in morphogenesis control.</text>
</comment>
<dbReference type="HAMAP" id="MF_01454">
    <property type="entry name" value="GTPase_Obg"/>
    <property type="match status" value="1"/>
</dbReference>
<keyword evidence="6 8" id="KW-0460">Magnesium</keyword>
<evidence type="ECO:0000256" key="9">
    <source>
        <dbReference type="SAM" id="MobiDB-lite"/>
    </source>
</evidence>
<dbReference type="Gene3D" id="2.70.210.12">
    <property type="entry name" value="GTP1/OBG domain"/>
    <property type="match status" value="1"/>
</dbReference>
<dbReference type="CDD" id="cd01898">
    <property type="entry name" value="Obg"/>
    <property type="match status" value="1"/>
</dbReference>
<dbReference type="InterPro" id="IPR027417">
    <property type="entry name" value="P-loop_NTPase"/>
</dbReference>
<dbReference type="GO" id="GO:0003924">
    <property type="term" value="F:GTPase activity"/>
    <property type="evidence" value="ECO:0007669"/>
    <property type="project" value="UniProtKB-UniRule"/>
</dbReference>
<evidence type="ECO:0000259" key="10">
    <source>
        <dbReference type="PROSITE" id="PS51710"/>
    </source>
</evidence>
<gene>
    <name evidence="8 12" type="primary">obg</name>
    <name evidence="12" type="ORF">Pla22_11940</name>
</gene>
<dbReference type="InterPro" id="IPR014100">
    <property type="entry name" value="GTP-bd_Obg/CgtA"/>
</dbReference>
<dbReference type="GO" id="GO:0042254">
    <property type="term" value="P:ribosome biogenesis"/>
    <property type="evidence" value="ECO:0007669"/>
    <property type="project" value="UniProtKB-UniRule"/>
</dbReference>
<feature type="region of interest" description="Disordered" evidence="9">
    <location>
        <begin position="126"/>
        <end position="145"/>
    </location>
</feature>
<accession>A0A5C5WU29</accession>
<proteinExistence type="inferred from homology"/>
<comment type="caution">
    <text evidence="12">The sequence shown here is derived from an EMBL/GenBank/DDBJ whole genome shotgun (WGS) entry which is preliminary data.</text>
</comment>
<protein>
    <recommendedName>
        <fullName evidence="8">GTPase Obg</fullName>
        <ecNumber evidence="8">3.6.5.-</ecNumber>
    </recommendedName>
    <alternativeName>
        <fullName evidence="8">GTP-binding protein Obg</fullName>
    </alternativeName>
</protein>
<feature type="binding site" evidence="8">
    <location>
        <begin position="190"/>
        <end position="194"/>
    </location>
    <ligand>
        <name>GTP</name>
        <dbReference type="ChEBI" id="CHEBI:37565"/>
    </ligand>
</feature>
<dbReference type="SUPFAM" id="SSF82051">
    <property type="entry name" value="Obg GTP-binding protein N-terminal domain"/>
    <property type="match status" value="1"/>
</dbReference>
<evidence type="ECO:0000256" key="7">
    <source>
        <dbReference type="ARBA" id="ARBA00023134"/>
    </source>
</evidence>
<dbReference type="Gene3D" id="3.40.50.300">
    <property type="entry name" value="P-loop containing nucleotide triphosphate hydrolases"/>
    <property type="match status" value="1"/>
</dbReference>
<dbReference type="GO" id="GO:0043022">
    <property type="term" value="F:ribosome binding"/>
    <property type="evidence" value="ECO:0007669"/>
    <property type="project" value="UniProtKB-ARBA"/>
</dbReference>
<dbReference type="NCBIfam" id="TIGR02729">
    <property type="entry name" value="Obg_CgtA"/>
    <property type="match status" value="1"/>
</dbReference>
<evidence type="ECO:0000256" key="4">
    <source>
        <dbReference type="ARBA" id="ARBA00022741"/>
    </source>
</evidence>
<keyword evidence="5 8" id="KW-0378">Hydrolase</keyword>
<dbReference type="SUPFAM" id="SSF52540">
    <property type="entry name" value="P-loop containing nucleoside triphosphate hydrolases"/>
    <property type="match status" value="1"/>
</dbReference>
<dbReference type="GO" id="GO:0000287">
    <property type="term" value="F:magnesium ion binding"/>
    <property type="evidence" value="ECO:0007669"/>
    <property type="project" value="InterPro"/>
</dbReference>
<dbReference type="NCBIfam" id="NF008955">
    <property type="entry name" value="PRK12297.1"/>
    <property type="match status" value="1"/>
</dbReference>
<feature type="domain" description="OBG-type G" evidence="10">
    <location>
        <begin position="159"/>
        <end position="326"/>
    </location>
</feature>
<comment type="cofactor">
    <cofactor evidence="8">
        <name>Mg(2+)</name>
        <dbReference type="ChEBI" id="CHEBI:18420"/>
    </cofactor>
</comment>
<dbReference type="FunFam" id="2.70.210.12:FF:000001">
    <property type="entry name" value="GTPase Obg"/>
    <property type="match status" value="1"/>
</dbReference>
<evidence type="ECO:0000256" key="8">
    <source>
        <dbReference type="HAMAP-Rule" id="MF_01454"/>
    </source>
</evidence>
<dbReference type="EMBL" id="SJPI01000001">
    <property type="protein sequence ID" value="TWT53565.1"/>
    <property type="molecule type" value="Genomic_DNA"/>
</dbReference>
<dbReference type="InterPro" id="IPR036726">
    <property type="entry name" value="GTP1_OBG_dom_sf"/>
</dbReference>
<dbReference type="EC" id="3.6.5.-" evidence="8"/>
<feature type="compositionally biased region" description="Basic and acidic residues" evidence="9">
    <location>
        <begin position="370"/>
        <end position="380"/>
    </location>
</feature>
<dbReference type="InterPro" id="IPR006073">
    <property type="entry name" value="GTP-bd"/>
</dbReference>
<comment type="subunit">
    <text evidence="8">Monomer.</text>
</comment>
<dbReference type="AlphaFoldDB" id="A0A5C5WU29"/>
<dbReference type="PROSITE" id="PS51883">
    <property type="entry name" value="OBG"/>
    <property type="match status" value="1"/>
</dbReference>
<dbReference type="RefSeq" id="WP_146513763.1">
    <property type="nucleotide sequence ID" value="NZ_SJPI01000001.1"/>
</dbReference>
<comment type="similarity">
    <text evidence="1 8">Belongs to the TRAFAC class OBG-HflX-like GTPase superfamily. OBG GTPase family.</text>
</comment>
<name>A0A5C5WU29_9BACT</name>
<dbReference type="InterPro" id="IPR006169">
    <property type="entry name" value="GTP1_OBG_dom"/>
</dbReference>
<feature type="domain" description="Obg" evidence="11">
    <location>
        <begin position="1"/>
        <end position="158"/>
    </location>
</feature>
<dbReference type="GO" id="GO:0005525">
    <property type="term" value="F:GTP binding"/>
    <property type="evidence" value="ECO:0007669"/>
    <property type="project" value="UniProtKB-UniRule"/>
</dbReference>
<evidence type="ECO:0000256" key="2">
    <source>
        <dbReference type="ARBA" id="ARBA00022490"/>
    </source>
</evidence>
<keyword evidence="4 8" id="KW-0547">Nucleotide-binding</keyword>
<dbReference type="PIRSF" id="PIRSF002401">
    <property type="entry name" value="GTP_bd_Obg/CgtA"/>
    <property type="match status" value="1"/>
</dbReference>
<sequence length="380" mass="40749">MFVDRIQIELVAGKGGDGCSSMRREKYVPRGGPDGGDGGHGASIILEAQLGVNSLAAFANRRVYRAKNGGQGQGSMRTGQRGKDLRVLVPPGTTVIDAKGGFVIRDLKQPGEEFVIARGGKGGRGNASFKNSANRAPRECTPGEEGEARDVILELKSIADVGLVGKPNAGKSTLLARISSARPEIADYPFTTKHPNLGIVDLGERSFVLADIPGLIEGASEGVGLGHEFLKHIERAGLLVHLIEPEPTDATDPIENYRAIRDELKQYDEQLAQRDEMIVVTKCEHESASDVRAALETISGRPVSLISAATGEGIDELVAEIMDVVEKRRELMIQAGEEVTPLRTSDLKANIETKTKRLPPHLSGPTADMSNDRQAKDVQP</sequence>
<reference evidence="12 13" key="1">
    <citation type="submission" date="2019-02" db="EMBL/GenBank/DDBJ databases">
        <title>Deep-cultivation of Planctomycetes and their phenomic and genomic characterization uncovers novel biology.</title>
        <authorList>
            <person name="Wiegand S."/>
            <person name="Jogler M."/>
            <person name="Boedeker C."/>
            <person name="Pinto D."/>
            <person name="Vollmers J."/>
            <person name="Rivas-Marin E."/>
            <person name="Kohn T."/>
            <person name="Peeters S.H."/>
            <person name="Heuer A."/>
            <person name="Rast P."/>
            <person name="Oberbeckmann S."/>
            <person name="Bunk B."/>
            <person name="Jeske O."/>
            <person name="Meyerdierks A."/>
            <person name="Storesund J.E."/>
            <person name="Kallscheuer N."/>
            <person name="Luecker S."/>
            <person name="Lage O.M."/>
            <person name="Pohl T."/>
            <person name="Merkel B.J."/>
            <person name="Hornburger P."/>
            <person name="Mueller R.-W."/>
            <person name="Bruemmer F."/>
            <person name="Labrenz M."/>
            <person name="Spormann A.M."/>
            <person name="Op Den Camp H."/>
            <person name="Overmann J."/>
            <person name="Amann R."/>
            <person name="Jetten M.S.M."/>
            <person name="Mascher T."/>
            <person name="Medema M.H."/>
            <person name="Devos D.P."/>
            <person name="Kaster A.-K."/>
            <person name="Ovreas L."/>
            <person name="Rohde M."/>
            <person name="Galperin M.Y."/>
            <person name="Jogler C."/>
        </authorList>
    </citation>
    <scope>NUCLEOTIDE SEQUENCE [LARGE SCALE GENOMIC DNA]</scope>
    <source>
        <strain evidence="12 13">Pla22</strain>
    </source>
</reference>
<keyword evidence="2 8" id="KW-0963">Cytoplasm</keyword>
<dbReference type="PROSITE" id="PS00905">
    <property type="entry name" value="GTP1_OBG"/>
    <property type="match status" value="1"/>
</dbReference>
<evidence type="ECO:0000259" key="11">
    <source>
        <dbReference type="PROSITE" id="PS51883"/>
    </source>
</evidence>
<dbReference type="InterPro" id="IPR006074">
    <property type="entry name" value="GTP1-OBG_CS"/>
</dbReference>
<evidence type="ECO:0000256" key="3">
    <source>
        <dbReference type="ARBA" id="ARBA00022723"/>
    </source>
</evidence>
<dbReference type="Pfam" id="PF01018">
    <property type="entry name" value="GTP1_OBG"/>
    <property type="match status" value="1"/>
</dbReference>
<keyword evidence="13" id="KW-1185">Reference proteome</keyword>
<dbReference type="OrthoDB" id="9807318at2"/>
<evidence type="ECO:0000313" key="12">
    <source>
        <dbReference type="EMBL" id="TWT53565.1"/>
    </source>
</evidence>
<comment type="subcellular location">
    <subcellularLocation>
        <location evidence="8">Cytoplasm</location>
    </subcellularLocation>
</comment>
<feature type="binding site" evidence="8">
    <location>
        <begin position="307"/>
        <end position="309"/>
    </location>
    <ligand>
        <name>GTP</name>
        <dbReference type="ChEBI" id="CHEBI:37565"/>
    </ligand>
</feature>
<dbReference type="InterPro" id="IPR031167">
    <property type="entry name" value="G_OBG"/>
</dbReference>
<feature type="binding site" evidence="8">
    <location>
        <position position="192"/>
    </location>
    <ligand>
        <name>Mg(2+)</name>
        <dbReference type="ChEBI" id="CHEBI:18420"/>
    </ligand>
</feature>
<evidence type="ECO:0000256" key="5">
    <source>
        <dbReference type="ARBA" id="ARBA00022801"/>
    </source>
</evidence>
<dbReference type="PANTHER" id="PTHR11702:SF31">
    <property type="entry name" value="MITOCHONDRIAL RIBOSOME-ASSOCIATED GTPASE 2"/>
    <property type="match status" value="1"/>
</dbReference>
<dbReference type="NCBIfam" id="NF008956">
    <property type="entry name" value="PRK12299.1"/>
    <property type="match status" value="1"/>
</dbReference>
<feature type="binding site" evidence="8">
    <location>
        <begin position="281"/>
        <end position="284"/>
    </location>
    <ligand>
        <name>GTP</name>
        <dbReference type="ChEBI" id="CHEBI:37565"/>
    </ligand>
</feature>
<dbReference type="PROSITE" id="PS51710">
    <property type="entry name" value="G_OBG"/>
    <property type="match status" value="1"/>
</dbReference>
<evidence type="ECO:0000256" key="6">
    <source>
        <dbReference type="ARBA" id="ARBA00022842"/>
    </source>
</evidence>